<reference evidence="4" key="1">
    <citation type="journal article" date="2014" name="BMC Genomics">
        <title>Genome characteristics reveal the impact of lichenization on lichen-forming fungus Endocarpon pusillum Hedwig (Verrucariales, Ascomycota).</title>
        <authorList>
            <person name="Wang Y.-Y."/>
            <person name="Liu B."/>
            <person name="Zhang X.-Y."/>
            <person name="Zhou Q.-M."/>
            <person name="Zhang T."/>
            <person name="Li H."/>
            <person name="Yu Y.-F."/>
            <person name="Zhang X.-L."/>
            <person name="Hao X.-Y."/>
            <person name="Wang M."/>
            <person name="Wang L."/>
            <person name="Wei J.-C."/>
        </authorList>
    </citation>
    <scope>NUCLEOTIDE SEQUENCE [LARGE SCALE GENOMIC DNA]</scope>
    <source>
        <strain evidence="4">Z07020 / HMAS-L-300199</strain>
    </source>
</reference>
<proteinExistence type="predicted"/>
<evidence type="ECO:0000313" key="3">
    <source>
        <dbReference type="EMBL" id="ERF72884.1"/>
    </source>
</evidence>
<feature type="transmembrane region" description="Helical" evidence="1">
    <location>
        <begin position="117"/>
        <end position="140"/>
    </location>
</feature>
<dbReference type="AlphaFoldDB" id="U1HUA9"/>
<keyword evidence="2" id="KW-0732">Signal</keyword>
<keyword evidence="4" id="KW-1185">Reference proteome</keyword>
<dbReference type="GeneID" id="19243539"/>
<name>U1HUA9_ENDPU</name>
<organism evidence="3 4">
    <name type="scientific">Endocarpon pusillum (strain Z07020 / HMAS-L-300199)</name>
    <name type="common">Lichen-forming fungus</name>
    <dbReference type="NCBI Taxonomy" id="1263415"/>
    <lineage>
        <taxon>Eukaryota</taxon>
        <taxon>Fungi</taxon>
        <taxon>Dikarya</taxon>
        <taxon>Ascomycota</taxon>
        <taxon>Pezizomycotina</taxon>
        <taxon>Eurotiomycetes</taxon>
        <taxon>Chaetothyriomycetidae</taxon>
        <taxon>Verrucariales</taxon>
        <taxon>Verrucariaceae</taxon>
        <taxon>Endocarpon</taxon>
    </lineage>
</organism>
<keyword evidence="1" id="KW-0472">Membrane</keyword>
<feature type="transmembrane region" description="Helical" evidence="1">
    <location>
        <begin position="78"/>
        <end position="97"/>
    </location>
</feature>
<feature type="signal peptide" evidence="2">
    <location>
        <begin position="1"/>
        <end position="16"/>
    </location>
</feature>
<dbReference type="Proteomes" id="UP000019373">
    <property type="component" value="Unassembled WGS sequence"/>
</dbReference>
<evidence type="ECO:0000256" key="1">
    <source>
        <dbReference type="SAM" id="Phobius"/>
    </source>
</evidence>
<evidence type="ECO:0000313" key="4">
    <source>
        <dbReference type="Proteomes" id="UP000019373"/>
    </source>
</evidence>
<protein>
    <submittedName>
        <fullName evidence="3">Uncharacterized protein</fullName>
    </submittedName>
</protein>
<dbReference type="HOGENOM" id="CLU_057711_0_0_1"/>
<dbReference type="EMBL" id="KE721022">
    <property type="protein sequence ID" value="ERF72884.1"/>
    <property type="molecule type" value="Genomic_DNA"/>
</dbReference>
<evidence type="ECO:0000256" key="2">
    <source>
        <dbReference type="SAM" id="SignalP"/>
    </source>
</evidence>
<keyword evidence="1" id="KW-1133">Transmembrane helix</keyword>
<sequence length="274" mass="30876">MAGAAVLLGLTPSILAALGPSVEETSSLFIIARRPLLGMCLAAGTPSLYPFRTVDYKKAVENLQVRNPHARLRRFTPLSQYLVMIFEFILAIGAVANNATNSRQLGLQTICVFAPQLWYLPILWAFLGIIAHMYCSWVLWAHINCERPYKTFINWLSIQFTPVAELKPLRVEPCEETLFSVVVSWFVSFNIVCHLIFGTLAFSSLIFITVRDAVTVISRYLISLLVCRAILGYELGVLRAKYREERWRPEPDQEFLALQTESDLSDGAVNVMVT</sequence>
<gene>
    <name evidence="3" type="ORF">EPUS_08692</name>
</gene>
<accession>U1HUA9</accession>
<dbReference type="RefSeq" id="XP_007801458.1">
    <property type="nucleotide sequence ID" value="XM_007803267.1"/>
</dbReference>
<feature type="transmembrane region" description="Helical" evidence="1">
    <location>
        <begin position="220"/>
        <end position="238"/>
    </location>
</feature>
<feature type="chain" id="PRO_5004611172" evidence="2">
    <location>
        <begin position="17"/>
        <end position="274"/>
    </location>
</feature>
<keyword evidence="1" id="KW-0812">Transmembrane</keyword>
<dbReference type="eggNOG" id="ENOG502SQ4J">
    <property type="taxonomic scope" value="Eukaryota"/>
</dbReference>
<dbReference type="OrthoDB" id="3009728at2759"/>
<feature type="transmembrane region" description="Helical" evidence="1">
    <location>
        <begin position="177"/>
        <end position="208"/>
    </location>
</feature>